<dbReference type="AlphaFoldDB" id="A0A0S7BH44"/>
<accession>A0A0S7BH44</accession>
<keyword evidence="6 9" id="KW-0408">Iron</keyword>
<keyword evidence="9" id="KW-0004">4Fe-4S</keyword>
<dbReference type="GO" id="GO:0004109">
    <property type="term" value="F:coproporphyrinogen oxidase activity"/>
    <property type="evidence" value="ECO:0007669"/>
    <property type="project" value="InterPro"/>
</dbReference>
<keyword evidence="3 9" id="KW-0349">Heme</keyword>
<dbReference type="Pfam" id="PF06969">
    <property type="entry name" value="HemN_C"/>
    <property type="match status" value="1"/>
</dbReference>
<dbReference type="Proteomes" id="UP000055060">
    <property type="component" value="Unassembled WGS sequence"/>
</dbReference>
<keyword evidence="12" id="KW-1185">Reference proteome</keyword>
<evidence type="ECO:0000256" key="5">
    <source>
        <dbReference type="ARBA" id="ARBA00022723"/>
    </source>
</evidence>
<evidence type="ECO:0000256" key="8">
    <source>
        <dbReference type="ARBA" id="ARBA00023186"/>
    </source>
</evidence>
<reference evidence="11" key="1">
    <citation type="submission" date="2015-07" db="EMBL/GenBank/DDBJ databases">
        <title>Draft Genome Sequences of Anaerolinea thermolimosa IMO-1, Bellilinea caldifistulae GOMI-1, Leptolinea tardivitalis YMTK-2, Levilinea saccharolytica KIBI-1,Longilinea arvoryzae KOME-1, Previously Described as Members of the Anaerolineaceae (Chloroflexi).</title>
        <authorList>
            <person name="Sekiguchi Y."/>
            <person name="Ohashi A."/>
            <person name="Matsuura N."/>
            <person name="Tourlousse M.D."/>
        </authorList>
    </citation>
    <scope>NUCLEOTIDE SEQUENCE [LARGE SCALE GENOMIC DNA]</scope>
    <source>
        <strain evidence="11">KOME-1</strain>
    </source>
</reference>
<feature type="domain" description="Radical SAM core" evidence="10">
    <location>
        <begin position="2"/>
        <end position="245"/>
    </location>
</feature>
<dbReference type="Pfam" id="PF04055">
    <property type="entry name" value="Radical_SAM"/>
    <property type="match status" value="1"/>
</dbReference>
<evidence type="ECO:0000259" key="10">
    <source>
        <dbReference type="PROSITE" id="PS51918"/>
    </source>
</evidence>
<evidence type="ECO:0000256" key="6">
    <source>
        <dbReference type="ARBA" id="ARBA00023004"/>
    </source>
</evidence>
<dbReference type="InterPro" id="IPR013785">
    <property type="entry name" value="Aldolase_TIM"/>
</dbReference>
<comment type="function">
    <text evidence="9">Probably acts as a heme chaperone, transferring heme to an unknown acceptor. Binds one molecule of heme per monomer, possibly covalently. Binds 1 [4Fe-4S] cluster. The cluster is coordinated with 3 cysteines and an exchangeable S-adenosyl-L-methionine.</text>
</comment>
<dbReference type="Gene3D" id="3.20.20.70">
    <property type="entry name" value="Aldolase class I"/>
    <property type="match status" value="1"/>
</dbReference>
<evidence type="ECO:0000313" key="12">
    <source>
        <dbReference type="Proteomes" id="UP000055060"/>
    </source>
</evidence>
<dbReference type="PANTHER" id="PTHR13932">
    <property type="entry name" value="COPROPORPHYRINIGEN III OXIDASE"/>
    <property type="match status" value="1"/>
</dbReference>
<dbReference type="CDD" id="cd01335">
    <property type="entry name" value="Radical_SAM"/>
    <property type="match status" value="1"/>
</dbReference>
<evidence type="ECO:0000256" key="2">
    <source>
        <dbReference type="ARBA" id="ARBA00017228"/>
    </source>
</evidence>
<dbReference type="SFLD" id="SFLDS00029">
    <property type="entry name" value="Radical_SAM"/>
    <property type="match status" value="1"/>
</dbReference>
<keyword evidence="7 9" id="KW-0411">Iron-sulfur</keyword>
<keyword evidence="4 9" id="KW-0949">S-adenosyl-L-methionine</keyword>
<dbReference type="InterPro" id="IPR034505">
    <property type="entry name" value="Coproporphyrinogen-III_oxidase"/>
</dbReference>
<evidence type="ECO:0000256" key="3">
    <source>
        <dbReference type="ARBA" id="ARBA00022617"/>
    </source>
</evidence>
<dbReference type="GO" id="GO:0046872">
    <property type="term" value="F:metal ion binding"/>
    <property type="evidence" value="ECO:0007669"/>
    <property type="project" value="UniProtKB-UniRule"/>
</dbReference>
<dbReference type="EMBL" id="DF967972">
    <property type="protein sequence ID" value="GAP14464.1"/>
    <property type="molecule type" value="Genomic_DNA"/>
</dbReference>
<dbReference type="NCBIfam" id="TIGR00539">
    <property type="entry name" value="hemN_rel"/>
    <property type="match status" value="1"/>
</dbReference>
<keyword evidence="8 9" id="KW-0143">Chaperone</keyword>
<dbReference type="InterPro" id="IPR058240">
    <property type="entry name" value="rSAM_sf"/>
</dbReference>
<dbReference type="SFLD" id="SFLDF00562">
    <property type="entry name" value="HemN-like__clustered_with_heat"/>
    <property type="match status" value="1"/>
</dbReference>
<name>A0A0S7BH44_9CHLR</name>
<dbReference type="SMART" id="SM00729">
    <property type="entry name" value="Elp3"/>
    <property type="match status" value="1"/>
</dbReference>
<dbReference type="RefSeq" id="WP_083522508.1">
    <property type="nucleotide sequence ID" value="NZ_DF967972.1"/>
</dbReference>
<dbReference type="SFLD" id="SFLDF00288">
    <property type="entry name" value="HemN-like__clustered_with_nucl"/>
    <property type="match status" value="1"/>
</dbReference>
<evidence type="ECO:0000256" key="4">
    <source>
        <dbReference type="ARBA" id="ARBA00022691"/>
    </source>
</evidence>
<evidence type="ECO:0000256" key="1">
    <source>
        <dbReference type="ARBA" id="ARBA00006100"/>
    </source>
</evidence>
<dbReference type="STRING" id="360412.LARV_02233"/>
<dbReference type="OrthoDB" id="9808022at2"/>
<organism evidence="11">
    <name type="scientific">Longilinea arvoryzae</name>
    <dbReference type="NCBI Taxonomy" id="360412"/>
    <lineage>
        <taxon>Bacteria</taxon>
        <taxon>Bacillati</taxon>
        <taxon>Chloroflexota</taxon>
        <taxon>Anaerolineae</taxon>
        <taxon>Anaerolineales</taxon>
        <taxon>Anaerolineaceae</taxon>
        <taxon>Longilinea</taxon>
    </lineage>
</organism>
<dbReference type="GO" id="GO:0005737">
    <property type="term" value="C:cytoplasm"/>
    <property type="evidence" value="ECO:0007669"/>
    <property type="project" value="UniProtKB-SubCell"/>
</dbReference>
<proteinExistence type="inferred from homology"/>
<dbReference type="GO" id="GO:0006779">
    <property type="term" value="P:porphyrin-containing compound biosynthetic process"/>
    <property type="evidence" value="ECO:0007669"/>
    <property type="project" value="InterPro"/>
</dbReference>
<dbReference type="SFLD" id="SFLDG01065">
    <property type="entry name" value="anaerobic_coproporphyrinogen-I"/>
    <property type="match status" value="1"/>
</dbReference>
<gene>
    <name evidence="11" type="ORF">LARV_02233</name>
</gene>
<sequence length="412" mass="46449">MLTHMQPTSLYLHIPFCRHRCAYCDFNTYAGLESRIPAYVDALCREIRWMGASSVENLHLSAPIRVHTLFFGGGTPSLLTPQHMEAILGACRESFAVDSGAEISMEANPGTVTLEGLRALRSLGVNRLSYGMQSAHPDDLSLLQRQHDTYDVIEAVNWARQAGFDLLSLDLIFGLPFQSLERWQNTLETAIDLQTDHLSLYALTIEHGTPFQSWLRRGLVPLPDDDLAADMYDYASERLEQAGFQQYEISNWAKVKDGELAACRHNLQYWHNQPYLGLGAGAHGYHSGYRLVNAAAIPAYIERCQTMPREAFPVGPATIQAAPIDRWTEVQETMMVGLRLTGEGVPAAEFHRRFGVSLEELFGADIDDLIEKGLLEWDGGKERLRLSKRGRLLGNRVFRQFVGREKPKDWRD</sequence>
<dbReference type="PANTHER" id="PTHR13932:SF5">
    <property type="entry name" value="RADICAL S-ADENOSYL METHIONINE DOMAIN-CONTAINING PROTEIN 1, MITOCHONDRIAL"/>
    <property type="match status" value="1"/>
</dbReference>
<dbReference type="PROSITE" id="PS51918">
    <property type="entry name" value="RADICAL_SAM"/>
    <property type="match status" value="1"/>
</dbReference>
<protein>
    <recommendedName>
        <fullName evidence="2 9">Heme chaperone HemW</fullName>
    </recommendedName>
</protein>
<dbReference type="SUPFAM" id="SSF102114">
    <property type="entry name" value="Radical SAM enzymes"/>
    <property type="match status" value="1"/>
</dbReference>
<evidence type="ECO:0000313" key="11">
    <source>
        <dbReference type="EMBL" id="GAP14464.1"/>
    </source>
</evidence>
<dbReference type="InterPro" id="IPR006638">
    <property type="entry name" value="Elp3/MiaA/NifB-like_rSAM"/>
</dbReference>
<evidence type="ECO:0000256" key="9">
    <source>
        <dbReference type="RuleBase" id="RU364116"/>
    </source>
</evidence>
<evidence type="ECO:0000256" key="7">
    <source>
        <dbReference type="ARBA" id="ARBA00023014"/>
    </source>
</evidence>
<comment type="similarity">
    <text evidence="1">Belongs to the anaerobic coproporphyrinogen-III oxidase family. HemW subfamily.</text>
</comment>
<dbReference type="GO" id="GO:0051539">
    <property type="term" value="F:4 iron, 4 sulfur cluster binding"/>
    <property type="evidence" value="ECO:0007669"/>
    <property type="project" value="UniProtKB-UniRule"/>
</dbReference>
<dbReference type="InterPro" id="IPR004559">
    <property type="entry name" value="HemW-like"/>
</dbReference>
<dbReference type="InterPro" id="IPR010723">
    <property type="entry name" value="HemN_C"/>
</dbReference>
<keyword evidence="9" id="KW-0963">Cytoplasm</keyword>
<keyword evidence="5 9" id="KW-0479">Metal-binding</keyword>
<comment type="subcellular location">
    <subcellularLocation>
        <location evidence="9">Cytoplasm</location>
    </subcellularLocation>
</comment>
<dbReference type="InterPro" id="IPR007197">
    <property type="entry name" value="rSAM"/>
</dbReference>
<dbReference type="SFLD" id="SFLDG01082">
    <property type="entry name" value="B12-binding_domain_containing"/>
    <property type="match status" value="1"/>
</dbReference>